<dbReference type="PANTHER" id="PTHR43378">
    <property type="entry name" value="UDP-3-O-ACYLGLUCOSAMINE N-ACYLTRANSFERASE"/>
    <property type="match status" value="1"/>
</dbReference>
<dbReference type="Proteomes" id="UP000294830">
    <property type="component" value="Unassembled WGS sequence"/>
</dbReference>
<keyword evidence="3 7" id="KW-0808">Transferase</keyword>
<dbReference type="CDD" id="cd03352">
    <property type="entry name" value="LbH_LpxD"/>
    <property type="match status" value="1"/>
</dbReference>
<keyword evidence="2 7" id="KW-0441">Lipid A biosynthesis</keyword>
<evidence type="ECO:0000256" key="6">
    <source>
        <dbReference type="ARBA" id="ARBA00023315"/>
    </source>
</evidence>
<feature type="active site" description="Proton acceptor" evidence="7">
    <location>
        <position position="241"/>
    </location>
</feature>
<dbReference type="GO" id="GO:0016020">
    <property type="term" value="C:membrane"/>
    <property type="evidence" value="ECO:0007669"/>
    <property type="project" value="GOC"/>
</dbReference>
<dbReference type="SUPFAM" id="SSF51161">
    <property type="entry name" value="Trimeric LpxA-like enzymes"/>
    <property type="match status" value="1"/>
</dbReference>
<evidence type="ECO:0000259" key="8">
    <source>
        <dbReference type="Pfam" id="PF04613"/>
    </source>
</evidence>
<evidence type="ECO:0000256" key="1">
    <source>
        <dbReference type="ARBA" id="ARBA00022516"/>
    </source>
</evidence>
<dbReference type="Gene3D" id="3.40.1390.10">
    <property type="entry name" value="MurE/MurF, N-terminal domain"/>
    <property type="match status" value="1"/>
</dbReference>
<name>A0A4R2ECK1_9BACT</name>
<comment type="subunit">
    <text evidence="7">Homotrimer.</text>
</comment>
<dbReference type="HAMAP" id="MF_00523">
    <property type="entry name" value="LpxD"/>
    <property type="match status" value="1"/>
</dbReference>
<sequence>MEFKAQIIAAFLNGEIEGDADATVTTVAKIEEATPGTLAFLANPKYNHYLYTTKATIVLVNKDLQLEQPVSCTLIRVADAYAAFASLLELYQNTKQQKVGISTQACIEQSAKLGEDAYVGPFAYIGENVTIGKNAKIYPHVYIGDNTVIGDNATIYSGVKIYHECVLGNNVTIHASSVIGADGFGFAPSAANQYKKIPQIGNVVIEDYVEIGANACIDRATMGSTIIRKGVKLDNLIQVAHNVEVGENTVMAAQSGIAGSTKVGANCMFGGQVGIAGHITIANGVKLAAQTGIGNSLKVEDQILMGAPGIDIRNFQKSTIVFKNLPDLAKQVSELKKEIAALKANK</sequence>
<comment type="caution">
    <text evidence="9">The sequence shown here is derived from an EMBL/GenBank/DDBJ whole genome shotgun (WGS) entry which is preliminary data.</text>
</comment>
<proteinExistence type="inferred from homology"/>
<keyword evidence="6 7" id="KW-0012">Acyltransferase</keyword>
<dbReference type="Pfam" id="PF14602">
    <property type="entry name" value="Hexapep_2"/>
    <property type="match status" value="1"/>
</dbReference>
<dbReference type="NCBIfam" id="TIGR01853">
    <property type="entry name" value="lipid_A_lpxD"/>
    <property type="match status" value="1"/>
</dbReference>
<protein>
    <recommendedName>
        <fullName evidence="7">UDP-3-O-acylglucosamine N-acyltransferase</fullName>
        <ecNumber evidence="7">2.3.1.191</ecNumber>
    </recommendedName>
</protein>
<evidence type="ECO:0000256" key="4">
    <source>
        <dbReference type="ARBA" id="ARBA00022737"/>
    </source>
</evidence>
<dbReference type="Pfam" id="PF00132">
    <property type="entry name" value="Hexapep"/>
    <property type="match status" value="2"/>
</dbReference>
<dbReference type="UniPathway" id="UPA00973"/>
<dbReference type="InterPro" id="IPR001451">
    <property type="entry name" value="Hexapep"/>
</dbReference>
<dbReference type="PANTHER" id="PTHR43378:SF2">
    <property type="entry name" value="UDP-3-O-ACYLGLUCOSAMINE N-ACYLTRANSFERASE 1, MITOCHONDRIAL-RELATED"/>
    <property type="match status" value="1"/>
</dbReference>
<comment type="pathway">
    <text evidence="7">Bacterial outer membrane biogenesis; LPS lipid A biosynthesis.</text>
</comment>
<feature type="domain" description="UDP-3-O-[3-hydroxymyristoyl] glucosamine N-acyltransferase non-repeat region" evidence="8">
    <location>
        <begin position="21"/>
        <end position="90"/>
    </location>
</feature>
<evidence type="ECO:0000256" key="7">
    <source>
        <dbReference type="HAMAP-Rule" id="MF_00523"/>
    </source>
</evidence>
<dbReference type="AlphaFoldDB" id="A0A4R2ECK1"/>
<dbReference type="GO" id="GO:0009245">
    <property type="term" value="P:lipid A biosynthetic process"/>
    <property type="evidence" value="ECO:0007669"/>
    <property type="project" value="UniProtKB-UniRule"/>
</dbReference>
<comment type="catalytic activity">
    <reaction evidence="7">
        <text>a UDP-3-O-[(3R)-3-hydroxyacyl]-alpha-D-glucosamine + a (3R)-hydroxyacyl-[ACP] = a UDP-2-N,3-O-bis[(3R)-3-hydroxyacyl]-alpha-D-glucosamine + holo-[ACP] + H(+)</text>
        <dbReference type="Rhea" id="RHEA:53836"/>
        <dbReference type="Rhea" id="RHEA-COMP:9685"/>
        <dbReference type="Rhea" id="RHEA-COMP:9945"/>
        <dbReference type="ChEBI" id="CHEBI:15378"/>
        <dbReference type="ChEBI" id="CHEBI:64479"/>
        <dbReference type="ChEBI" id="CHEBI:78827"/>
        <dbReference type="ChEBI" id="CHEBI:137740"/>
        <dbReference type="ChEBI" id="CHEBI:137748"/>
        <dbReference type="EC" id="2.3.1.191"/>
    </reaction>
</comment>
<evidence type="ECO:0000256" key="3">
    <source>
        <dbReference type="ARBA" id="ARBA00022679"/>
    </source>
</evidence>
<reference evidence="9 10" key="1">
    <citation type="submission" date="2019-03" db="EMBL/GenBank/DDBJ databases">
        <title>Genomic Encyclopedia of Archaeal and Bacterial Type Strains, Phase II (KMG-II): from individual species to whole genera.</title>
        <authorList>
            <person name="Goeker M."/>
        </authorList>
    </citation>
    <scope>NUCLEOTIDE SEQUENCE [LARGE SCALE GENOMIC DNA]</scope>
    <source>
        <strain evidence="9 10">RL-C</strain>
    </source>
</reference>
<evidence type="ECO:0000256" key="2">
    <source>
        <dbReference type="ARBA" id="ARBA00022556"/>
    </source>
</evidence>
<gene>
    <name evidence="7" type="primary">lpxD</name>
    <name evidence="9" type="ORF">CLV25_1246</name>
</gene>
<accession>A0A4R2ECK1</accession>
<dbReference type="GO" id="GO:0103118">
    <property type="term" value="F:UDP-3-O-[(3R)-3-hydroxyacyl]-glucosamine N-acyltransferase activity"/>
    <property type="evidence" value="ECO:0007669"/>
    <property type="project" value="UniProtKB-EC"/>
</dbReference>
<keyword evidence="10" id="KW-1185">Reference proteome</keyword>
<dbReference type="PROSITE" id="PS00101">
    <property type="entry name" value="HEXAPEP_TRANSFERASES"/>
    <property type="match status" value="1"/>
</dbReference>
<comment type="similarity">
    <text evidence="7">Belongs to the transferase hexapeptide repeat family. LpxD subfamily.</text>
</comment>
<dbReference type="InterPro" id="IPR018357">
    <property type="entry name" value="Hexapep_transf_CS"/>
</dbReference>
<dbReference type="InterPro" id="IPR011004">
    <property type="entry name" value="Trimer_LpxA-like_sf"/>
</dbReference>
<evidence type="ECO:0000313" key="9">
    <source>
        <dbReference type="EMBL" id="TCN61649.1"/>
    </source>
</evidence>
<dbReference type="Gene3D" id="2.160.10.10">
    <property type="entry name" value="Hexapeptide repeat proteins"/>
    <property type="match status" value="1"/>
</dbReference>
<comment type="function">
    <text evidence="7">Catalyzes the N-acylation of UDP-3-O-acylglucosamine using 3-hydroxyacyl-ACP as the acyl donor. Is involved in the biosynthesis of lipid A, a phosphorylated glycolipid that anchors the lipopolysaccharide to the outer membrane of the cell.</text>
</comment>
<dbReference type="InterPro" id="IPR020573">
    <property type="entry name" value="UDP_GlcNAc_AcTrfase_non-rep"/>
</dbReference>
<dbReference type="GO" id="GO:0016410">
    <property type="term" value="F:N-acyltransferase activity"/>
    <property type="evidence" value="ECO:0007669"/>
    <property type="project" value="InterPro"/>
</dbReference>
<dbReference type="EC" id="2.3.1.191" evidence="7"/>
<organism evidence="9 10">
    <name type="scientific">Acetobacteroides hydrogenigenes</name>
    <dbReference type="NCBI Taxonomy" id="979970"/>
    <lineage>
        <taxon>Bacteria</taxon>
        <taxon>Pseudomonadati</taxon>
        <taxon>Bacteroidota</taxon>
        <taxon>Bacteroidia</taxon>
        <taxon>Bacteroidales</taxon>
        <taxon>Rikenellaceae</taxon>
        <taxon>Acetobacteroides</taxon>
    </lineage>
</organism>
<dbReference type="Pfam" id="PF04613">
    <property type="entry name" value="LpxD"/>
    <property type="match status" value="1"/>
</dbReference>
<evidence type="ECO:0000313" key="10">
    <source>
        <dbReference type="Proteomes" id="UP000294830"/>
    </source>
</evidence>
<keyword evidence="5 7" id="KW-0443">Lipid metabolism</keyword>
<dbReference type="InterPro" id="IPR007691">
    <property type="entry name" value="LpxD"/>
</dbReference>
<dbReference type="RefSeq" id="WP_131840589.1">
    <property type="nucleotide sequence ID" value="NZ_SLWB01000024.1"/>
</dbReference>
<evidence type="ECO:0000256" key="5">
    <source>
        <dbReference type="ARBA" id="ARBA00023098"/>
    </source>
</evidence>
<keyword evidence="1 7" id="KW-0444">Lipid biosynthesis</keyword>
<dbReference type="EMBL" id="SLWB01000024">
    <property type="protein sequence ID" value="TCN61649.1"/>
    <property type="molecule type" value="Genomic_DNA"/>
</dbReference>
<dbReference type="NCBIfam" id="NF002060">
    <property type="entry name" value="PRK00892.1"/>
    <property type="match status" value="1"/>
</dbReference>
<dbReference type="OrthoDB" id="9784739at2"/>
<keyword evidence="4 7" id="KW-0677">Repeat</keyword>